<accession>A0A8I1W8U3</accession>
<organism evidence="2 3">
    <name type="scientific">Plesiomonas shigelloides</name>
    <name type="common">Aeromonas shigelloides</name>
    <dbReference type="NCBI Taxonomy" id="703"/>
    <lineage>
        <taxon>Bacteria</taxon>
        <taxon>Pseudomonadati</taxon>
        <taxon>Pseudomonadota</taxon>
        <taxon>Gammaproteobacteria</taxon>
        <taxon>Enterobacterales</taxon>
        <taxon>Enterobacteriaceae</taxon>
        <taxon>Plesiomonas</taxon>
    </lineage>
</organism>
<gene>
    <name evidence="2" type="ORF">J2R62_17770</name>
</gene>
<name>A0A8I1W8U3_PLESH</name>
<reference evidence="2" key="1">
    <citation type="submission" date="2021-03" db="EMBL/GenBank/DDBJ databases">
        <title>Plesiomonas shigelloides zfcc0051, isolated from zebrafish feces.</title>
        <authorList>
            <person name="Vanderhoek Z."/>
            <person name="Gaulke C."/>
        </authorList>
    </citation>
    <scope>NUCLEOTIDE SEQUENCE</scope>
    <source>
        <strain evidence="2">Zfcc0051</strain>
    </source>
</reference>
<feature type="non-terminal residue" evidence="2">
    <location>
        <position position="93"/>
    </location>
</feature>
<feature type="region of interest" description="Disordered" evidence="1">
    <location>
        <begin position="57"/>
        <end position="93"/>
    </location>
</feature>
<evidence type="ECO:0000313" key="3">
    <source>
        <dbReference type="Proteomes" id="UP000664658"/>
    </source>
</evidence>
<dbReference type="Gene3D" id="3.30.1060.10">
    <property type="entry name" value="Peptide methionine sulphoxide reductase MsrA"/>
    <property type="match status" value="1"/>
</dbReference>
<dbReference type="Proteomes" id="UP000664658">
    <property type="component" value="Unassembled WGS sequence"/>
</dbReference>
<feature type="region of interest" description="Disordered" evidence="1">
    <location>
        <begin position="1"/>
        <end position="29"/>
    </location>
</feature>
<evidence type="ECO:0000256" key="1">
    <source>
        <dbReference type="SAM" id="MobiDB-lite"/>
    </source>
</evidence>
<evidence type="ECO:0000313" key="2">
    <source>
        <dbReference type="EMBL" id="MBO1109994.1"/>
    </source>
</evidence>
<dbReference type="EMBL" id="JAFNAA010000165">
    <property type="protein sequence ID" value="MBO1109994.1"/>
    <property type="molecule type" value="Genomic_DNA"/>
</dbReference>
<dbReference type="AlphaFoldDB" id="A0A8I1W8U3"/>
<protein>
    <submittedName>
        <fullName evidence="2">Peptide-methionine (S)-S-oxide reductase</fullName>
    </submittedName>
</protein>
<sequence>MLNPEQALPRRSQPLPHHQQHAISGLPLPPLIPEHYATPHSAMGCFRGVLRLSWQQPGVSHTSDGHIGRHTLNPPYLQASTAPSVLPRPLPHI</sequence>
<dbReference type="InterPro" id="IPR036509">
    <property type="entry name" value="Met_Sox_Rdtase_MsrA_sf"/>
</dbReference>
<comment type="caution">
    <text evidence="2">The sequence shown here is derived from an EMBL/GenBank/DDBJ whole genome shotgun (WGS) entry which is preliminary data.</text>
</comment>
<proteinExistence type="predicted"/>
<dbReference type="SUPFAM" id="SSF55068">
    <property type="entry name" value="Peptide methionine sulfoxide reductase"/>
    <property type="match status" value="1"/>
</dbReference>
<dbReference type="GO" id="GO:0008113">
    <property type="term" value="F:peptide-methionine (S)-S-oxide reductase activity"/>
    <property type="evidence" value="ECO:0007669"/>
    <property type="project" value="InterPro"/>
</dbReference>